<name>A0ABV0B453_9SPHN</name>
<protein>
    <submittedName>
        <fullName evidence="2">Uncharacterized protein</fullName>
    </submittedName>
</protein>
<dbReference type="EMBL" id="JBDIZK010000002">
    <property type="protein sequence ID" value="MEN3746357.1"/>
    <property type="molecule type" value="Genomic_DNA"/>
</dbReference>
<evidence type="ECO:0000313" key="2">
    <source>
        <dbReference type="EMBL" id="MEN3746357.1"/>
    </source>
</evidence>
<accession>A0ABV0B453</accession>
<sequence length="95" mass="10298">MSRLTIDQLDIVGRSFAAAAVTSIGVMLINLGAVLYQVRGPHIPLLWALPPFVAALVFYRAPLHRMLATVGLWLVVLPAAMATDVIAHLFGYCLQ</sequence>
<evidence type="ECO:0000256" key="1">
    <source>
        <dbReference type="SAM" id="Phobius"/>
    </source>
</evidence>
<keyword evidence="1" id="KW-0472">Membrane</keyword>
<keyword evidence="3" id="KW-1185">Reference proteome</keyword>
<keyword evidence="1" id="KW-0812">Transmembrane</keyword>
<comment type="caution">
    <text evidence="2">The sequence shown here is derived from an EMBL/GenBank/DDBJ whole genome shotgun (WGS) entry which is preliminary data.</text>
</comment>
<organism evidence="2 3">
    <name type="scientific">Sphingomonas rustica</name>
    <dbReference type="NCBI Taxonomy" id="3103142"/>
    <lineage>
        <taxon>Bacteria</taxon>
        <taxon>Pseudomonadati</taxon>
        <taxon>Pseudomonadota</taxon>
        <taxon>Alphaproteobacteria</taxon>
        <taxon>Sphingomonadales</taxon>
        <taxon>Sphingomonadaceae</taxon>
        <taxon>Sphingomonas</taxon>
    </lineage>
</organism>
<dbReference type="RefSeq" id="WP_346245361.1">
    <property type="nucleotide sequence ID" value="NZ_JBDIZK010000002.1"/>
</dbReference>
<proteinExistence type="predicted"/>
<gene>
    <name evidence="2" type="ORF">TPR58_04195</name>
</gene>
<evidence type="ECO:0000313" key="3">
    <source>
        <dbReference type="Proteomes" id="UP001427805"/>
    </source>
</evidence>
<reference evidence="2 3" key="1">
    <citation type="submission" date="2024-05" db="EMBL/GenBank/DDBJ databases">
        <title>Sphingomonas sp. HF-S3 16S ribosomal RNA gene Genome sequencing and assembly.</title>
        <authorList>
            <person name="Lee H."/>
        </authorList>
    </citation>
    <scope>NUCLEOTIDE SEQUENCE [LARGE SCALE GENOMIC DNA]</scope>
    <source>
        <strain evidence="2 3">HF-S3</strain>
    </source>
</reference>
<keyword evidence="1" id="KW-1133">Transmembrane helix</keyword>
<dbReference type="Proteomes" id="UP001427805">
    <property type="component" value="Unassembled WGS sequence"/>
</dbReference>
<feature type="transmembrane region" description="Helical" evidence="1">
    <location>
        <begin position="12"/>
        <end position="36"/>
    </location>
</feature>
<feature type="transmembrane region" description="Helical" evidence="1">
    <location>
        <begin position="71"/>
        <end position="92"/>
    </location>
</feature>
<feature type="transmembrane region" description="Helical" evidence="1">
    <location>
        <begin position="42"/>
        <end position="59"/>
    </location>
</feature>